<comment type="caution">
    <text evidence="1">The sequence shown here is derived from an EMBL/GenBank/DDBJ whole genome shotgun (WGS) entry which is preliminary data.</text>
</comment>
<dbReference type="InterPro" id="IPR010869">
    <property type="entry name" value="DUF1501"/>
</dbReference>
<proteinExistence type="predicted"/>
<dbReference type="SUPFAM" id="SSF53649">
    <property type="entry name" value="Alkaline phosphatase-like"/>
    <property type="match status" value="1"/>
</dbReference>
<dbReference type="AlphaFoldDB" id="A0A3D3RFB4"/>
<organism evidence="1 2">
    <name type="scientific">Gimesia maris</name>
    <dbReference type="NCBI Taxonomy" id="122"/>
    <lineage>
        <taxon>Bacteria</taxon>
        <taxon>Pseudomonadati</taxon>
        <taxon>Planctomycetota</taxon>
        <taxon>Planctomycetia</taxon>
        <taxon>Planctomycetales</taxon>
        <taxon>Planctomycetaceae</taxon>
        <taxon>Gimesia</taxon>
    </lineage>
</organism>
<dbReference type="InterPro" id="IPR017850">
    <property type="entry name" value="Alkaline_phosphatase_core_sf"/>
</dbReference>
<accession>A0A3D3RFB4</accession>
<name>A0A3D3RFB4_9PLAN</name>
<evidence type="ECO:0000313" key="1">
    <source>
        <dbReference type="EMBL" id="HCO26788.1"/>
    </source>
</evidence>
<dbReference type="EMBL" id="DQAY01000177">
    <property type="protein sequence ID" value="HCO26788.1"/>
    <property type="molecule type" value="Genomic_DNA"/>
</dbReference>
<protein>
    <submittedName>
        <fullName evidence="1">DUF1501 domain-containing protein</fullName>
    </submittedName>
</protein>
<dbReference type="Pfam" id="PF07394">
    <property type="entry name" value="DUF1501"/>
    <property type="match status" value="1"/>
</dbReference>
<evidence type="ECO:0000313" key="2">
    <source>
        <dbReference type="Proteomes" id="UP000263642"/>
    </source>
</evidence>
<reference evidence="1 2" key="1">
    <citation type="journal article" date="2018" name="Nat. Biotechnol.">
        <title>A standardized bacterial taxonomy based on genome phylogeny substantially revises the tree of life.</title>
        <authorList>
            <person name="Parks D.H."/>
            <person name="Chuvochina M."/>
            <person name="Waite D.W."/>
            <person name="Rinke C."/>
            <person name="Skarshewski A."/>
            <person name="Chaumeil P.A."/>
            <person name="Hugenholtz P."/>
        </authorList>
    </citation>
    <scope>NUCLEOTIDE SEQUENCE [LARGE SCALE GENOMIC DNA]</scope>
    <source>
        <strain evidence="1">UBA9375</strain>
    </source>
</reference>
<sequence length="481" mass="52987">MPANTSVSHPAMSRRTALEVGSISLLGFGINHLDALRAEAAAPTKFQTAKSCIFIFLSGGLSQHESFDMKPEASAEVRGEFNPISTKIPGLHVSEHLPMLAKRSHLWSVCRTLTHGTNEHSMGHHIMLTGRSDVPVGFNPSRPMSTDHPSIAAIAGDVIRPRTNLPPAIVLPDKIVHRSGRVVPGQFAGRMGSNRDPWFIEASPFHVQSYGAFPEYAFDHQQRGGSDNRVFQTPHLKLSQGMTQKRMGNRIGLLKELGKQREVLDIAGQVESFDRYRSAAISLLNDDKVHYAMDVTHADDKVQERYGKNSFGWSLLMARRLVETGVNLVQVNLGNNESWDTHGNIFPHLKEKLLPPTDRAVSALLDDLEASGRLKDTLVVMCSEFGRTPKISQLAKVYARPGRDHWGATQSVFFAGGGVKGGRVIGTTDKIGGFPIDQPQKPENFAATIYRALGLPQTTYWHDDVDRPHFIYEGEPIAGLT</sequence>
<dbReference type="Proteomes" id="UP000263642">
    <property type="component" value="Unassembled WGS sequence"/>
</dbReference>
<gene>
    <name evidence="1" type="ORF">DIT97_28645</name>
</gene>
<dbReference type="PANTHER" id="PTHR43737:SF1">
    <property type="entry name" value="DUF1501 DOMAIN-CONTAINING PROTEIN"/>
    <property type="match status" value="1"/>
</dbReference>
<dbReference type="PANTHER" id="PTHR43737">
    <property type="entry name" value="BLL7424 PROTEIN"/>
    <property type="match status" value="1"/>
</dbReference>